<proteinExistence type="predicted"/>
<dbReference type="EMBL" id="HACG01010502">
    <property type="protein sequence ID" value="CEK57367.1"/>
    <property type="molecule type" value="Transcribed_RNA"/>
</dbReference>
<sequence>LIGTLDTHYAPSPAIGQAGRAPADPVQQKSYQERDNKTENSTVSVKDITTISQGDTPATLSSIQDVENLSHTSATKNDHVSSLSLSVSEGSSGSHVSCPDPVFSEAREAKSPLETR</sequence>
<feature type="region of interest" description="Disordered" evidence="1">
    <location>
        <begin position="1"/>
        <end position="56"/>
    </location>
</feature>
<evidence type="ECO:0000256" key="1">
    <source>
        <dbReference type="SAM" id="MobiDB-lite"/>
    </source>
</evidence>
<evidence type="ECO:0000313" key="2">
    <source>
        <dbReference type="EMBL" id="CEK57367.1"/>
    </source>
</evidence>
<organism evidence="2">
    <name type="scientific">Arion vulgaris</name>
    <dbReference type="NCBI Taxonomy" id="1028688"/>
    <lineage>
        <taxon>Eukaryota</taxon>
        <taxon>Metazoa</taxon>
        <taxon>Spiralia</taxon>
        <taxon>Lophotrochozoa</taxon>
        <taxon>Mollusca</taxon>
        <taxon>Gastropoda</taxon>
        <taxon>Heterobranchia</taxon>
        <taxon>Euthyneura</taxon>
        <taxon>Panpulmonata</taxon>
        <taxon>Eupulmonata</taxon>
        <taxon>Stylommatophora</taxon>
        <taxon>Helicina</taxon>
        <taxon>Arionoidea</taxon>
        <taxon>Arionidae</taxon>
        <taxon>Arion</taxon>
    </lineage>
</organism>
<accession>A0A0B6YMF5</accession>
<protein>
    <submittedName>
        <fullName evidence="2">Uncharacterized protein</fullName>
    </submittedName>
</protein>
<dbReference type="AlphaFoldDB" id="A0A0B6YMF5"/>
<feature type="non-terminal residue" evidence="2">
    <location>
        <position position="1"/>
    </location>
</feature>
<feature type="compositionally biased region" description="Low complexity" evidence="1">
    <location>
        <begin position="80"/>
        <end position="97"/>
    </location>
</feature>
<feature type="compositionally biased region" description="Basic and acidic residues" evidence="1">
    <location>
        <begin position="105"/>
        <end position="116"/>
    </location>
</feature>
<reference evidence="2" key="1">
    <citation type="submission" date="2014-12" db="EMBL/GenBank/DDBJ databases">
        <title>Insight into the proteome of Arion vulgaris.</title>
        <authorList>
            <person name="Aradska J."/>
            <person name="Bulat T."/>
            <person name="Smidak R."/>
            <person name="Sarate P."/>
            <person name="Gangsoo J."/>
            <person name="Sialana F."/>
            <person name="Bilban M."/>
            <person name="Lubec G."/>
        </authorList>
    </citation>
    <scope>NUCLEOTIDE SEQUENCE</scope>
    <source>
        <tissue evidence="2">Skin</tissue>
    </source>
</reference>
<feature type="compositionally biased region" description="Polar residues" evidence="1">
    <location>
        <begin position="39"/>
        <end position="56"/>
    </location>
</feature>
<name>A0A0B6YMF5_9EUPU</name>
<gene>
    <name evidence="2" type="primary">ORF29994</name>
</gene>
<feature type="non-terminal residue" evidence="2">
    <location>
        <position position="116"/>
    </location>
</feature>
<feature type="region of interest" description="Disordered" evidence="1">
    <location>
        <begin position="73"/>
        <end position="116"/>
    </location>
</feature>